<evidence type="ECO:0000313" key="1">
    <source>
        <dbReference type="EMBL" id="SDJ65546.1"/>
    </source>
</evidence>
<dbReference type="STRING" id="407036.SAMN05216243_0118"/>
<name>A0A1G8VHE6_9BACI</name>
<accession>A0A1G8VHE6</accession>
<keyword evidence="2" id="KW-1185">Reference proteome</keyword>
<organism evidence="1 2">
    <name type="scientific">Sediminibacillus albus</name>
    <dbReference type="NCBI Taxonomy" id="407036"/>
    <lineage>
        <taxon>Bacteria</taxon>
        <taxon>Bacillati</taxon>
        <taxon>Bacillota</taxon>
        <taxon>Bacilli</taxon>
        <taxon>Bacillales</taxon>
        <taxon>Bacillaceae</taxon>
        <taxon>Sediminibacillus</taxon>
    </lineage>
</organism>
<reference evidence="1 2" key="1">
    <citation type="submission" date="2016-10" db="EMBL/GenBank/DDBJ databases">
        <authorList>
            <person name="de Groot N.N."/>
        </authorList>
    </citation>
    <scope>NUCLEOTIDE SEQUENCE [LARGE SCALE GENOMIC DNA]</scope>
    <source>
        <strain evidence="1 2">CGMCC 1.6502</strain>
    </source>
</reference>
<gene>
    <name evidence="1" type="ORF">SAMN05216243_0118</name>
</gene>
<dbReference type="Proteomes" id="UP000198694">
    <property type="component" value="Unassembled WGS sequence"/>
</dbReference>
<proteinExistence type="predicted"/>
<dbReference type="RefSeq" id="WP_093210268.1">
    <property type="nucleotide sequence ID" value="NZ_FNFL01000001.1"/>
</dbReference>
<dbReference type="AlphaFoldDB" id="A0A1G8VHE6"/>
<protein>
    <recommendedName>
        <fullName evidence="3">SnoaL-like domain-containing protein</fullName>
    </recommendedName>
</protein>
<sequence>MGVNVHEVIPLRTDQAMAIISATLIINGEQLETANLFFNTFERGRESQEWKLVRSYIEAGVPLKNLQSLRGIPNMG</sequence>
<evidence type="ECO:0000313" key="2">
    <source>
        <dbReference type="Proteomes" id="UP000198694"/>
    </source>
</evidence>
<evidence type="ECO:0008006" key="3">
    <source>
        <dbReference type="Google" id="ProtNLM"/>
    </source>
</evidence>
<dbReference type="EMBL" id="FNFL01000001">
    <property type="protein sequence ID" value="SDJ65546.1"/>
    <property type="molecule type" value="Genomic_DNA"/>
</dbReference>